<dbReference type="RefSeq" id="WP_169452921.1">
    <property type="nucleotide sequence ID" value="NZ_CP051774.1"/>
</dbReference>
<gene>
    <name evidence="2" type="ORF">HHL09_02525</name>
</gene>
<protein>
    <recommendedName>
        <fullName evidence="4">PEP-CTERM sorting domain-containing protein</fullName>
    </recommendedName>
</protein>
<evidence type="ECO:0000313" key="3">
    <source>
        <dbReference type="Proteomes" id="UP000501812"/>
    </source>
</evidence>
<keyword evidence="1" id="KW-0732">Signal</keyword>
<feature type="signal peptide" evidence="1">
    <location>
        <begin position="1"/>
        <end position="21"/>
    </location>
</feature>
<evidence type="ECO:0000313" key="2">
    <source>
        <dbReference type="EMBL" id="QJE94700.1"/>
    </source>
</evidence>
<sequence>MKIALSLLGALGTVLAGSSQAATIAGWNFDSSPPTGFGSSSPVVTADTGSGSFTGFHASNSTSWAINVGNASPNAYSVDNWSVGDYLQFSTSTAGYEDITIGFDKLSHPNGARDFQLSYSTDGSNFTNFGSVYTVDAASPSQSWWDGVTHEPNTSYAFDLSGITALDNATTVYFRLSLTSTVNANGGAGGPLLTSSTRIDNVSISGTAVVPEPSVSLLGALGMLGLLRRRR</sequence>
<reference evidence="2 3" key="1">
    <citation type="submission" date="2020-04" db="EMBL/GenBank/DDBJ databases">
        <title>Luteolibacter sp. G-1-1-1 isolated from soil.</title>
        <authorList>
            <person name="Dahal R.H."/>
        </authorList>
    </citation>
    <scope>NUCLEOTIDE SEQUENCE [LARGE SCALE GENOMIC DNA]</scope>
    <source>
        <strain evidence="2 3">G-1-1-1</strain>
    </source>
</reference>
<evidence type="ECO:0008006" key="4">
    <source>
        <dbReference type="Google" id="ProtNLM"/>
    </source>
</evidence>
<keyword evidence="3" id="KW-1185">Reference proteome</keyword>
<name>A0A858REG0_9BACT</name>
<feature type="chain" id="PRO_5032422835" description="PEP-CTERM sorting domain-containing protein" evidence="1">
    <location>
        <begin position="22"/>
        <end position="231"/>
    </location>
</feature>
<dbReference type="KEGG" id="luo:HHL09_02525"/>
<accession>A0A858REG0</accession>
<dbReference type="AlphaFoldDB" id="A0A858REG0"/>
<dbReference type="Proteomes" id="UP000501812">
    <property type="component" value="Chromosome"/>
</dbReference>
<dbReference type="EMBL" id="CP051774">
    <property type="protein sequence ID" value="QJE94700.1"/>
    <property type="molecule type" value="Genomic_DNA"/>
</dbReference>
<proteinExistence type="predicted"/>
<organism evidence="2 3">
    <name type="scientific">Luteolibacter luteus</name>
    <dbReference type="NCBI Taxonomy" id="2728835"/>
    <lineage>
        <taxon>Bacteria</taxon>
        <taxon>Pseudomonadati</taxon>
        <taxon>Verrucomicrobiota</taxon>
        <taxon>Verrucomicrobiia</taxon>
        <taxon>Verrucomicrobiales</taxon>
        <taxon>Verrucomicrobiaceae</taxon>
        <taxon>Luteolibacter</taxon>
    </lineage>
</organism>
<evidence type="ECO:0000256" key="1">
    <source>
        <dbReference type="SAM" id="SignalP"/>
    </source>
</evidence>